<name>A0ABN9YGI3_9DINO</name>
<protein>
    <recommendedName>
        <fullName evidence="4">Restriction endonuclease domain-containing protein</fullName>
    </recommendedName>
</protein>
<organism evidence="2 3">
    <name type="scientific">Prorocentrum cordatum</name>
    <dbReference type="NCBI Taxonomy" id="2364126"/>
    <lineage>
        <taxon>Eukaryota</taxon>
        <taxon>Sar</taxon>
        <taxon>Alveolata</taxon>
        <taxon>Dinophyceae</taxon>
        <taxon>Prorocentrales</taxon>
        <taxon>Prorocentraceae</taxon>
        <taxon>Prorocentrum</taxon>
    </lineage>
</organism>
<evidence type="ECO:0000313" key="3">
    <source>
        <dbReference type="Proteomes" id="UP001189429"/>
    </source>
</evidence>
<dbReference type="Proteomes" id="UP001189429">
    <property type="component" value="Unassembled WGS sequence"/>
</dbReference>
<sequence>MVPNRDGETNRSYMQDPPPRLHEVSFLDVVEAHVQAGGKLKDVWIPGMNMVHPARRAHEGFADVICRLFNAELDALDSGGPAAAAADDLEPPVARRDFDDPDPLPWLHEASSDVPHSCMPVTRHVPDAPTKATPRRSRRGTWQLAEDSPGKPGWIAQGSPTARSPKQDDWLEFPVAFGSRPVLTVQFVKSYSGMGDAEVRLLEKAYTLRGYWESSSSQAFTVYFNASAPHSAEPIGEVSYVRHGFGVTPNSEGTLQVRLVAGAKFKLLGVFTC</sequence>
<accession>A0ABN9YGI3</accession>
<gene>
    <name evidence="2" type="ORF">PCOR1329_LOCUS85687</name>
</gene>
<comment type="caution">
    <text evidence="2">The sequence shown here is derived from an EMBL/GenBank/DDBJ whole genome shotgun (WGS) entry which is preliminary data.</text>
</comment>
<proteinExistence type="predicted"/>
<reference evidence="2" key="1">
    <citation type="submission" date="2023-10" db="EMBL/GenBank/DDBJ databases">
        <authorList>
            <person name="Chen Y."/>
            <person name="Shah S."/>
            <person name="Dougan E. K."/>
            <person name="Thang M."/>
            <person name="Chan C."/>
        </authorList>
    </citation>
    <scope>NUCLEOTIDE SEQUENCE [LARGE SCALE GENOMIC DNA]</scope>
</reference>
<evidence type="ECO:0008006" key="4">
    <source>
        <dbReference type="Google" id="ProtNLM"/>
    </source>
</evidence>
<feature type="region of interest" description="Disordered" evidence="1">
    <location>
        <begin position="123"/>
        <end position="165"/>
    </location>
</feature>
<dbReference type="EMBL" id="CAUYUJ010022681">
    <property type="protein sequence ID" value="CAK0911980.1"/>
    <property type="molecule type" value="Genomic_DNA"/>
</dbReference>
<keyword evidence="3" id="KW-1185">Reference proteome</keyword>
<evidence type="ECO:0000313" key="2">
    <source>
        <dbReference type="EMBL" id="CAK0911980.1"/>
    </source>
</evidence>
<evidence type="ECO:0000256" key="1">
    <source>
        <dbReference type="SAM" id="MobiDB-lite"/>
    </source>
</evidence>